<gene>
    <name evidence="1" type="ORF">UT24_C0015G0019</name>
</gene>
<accession>A0A0G0MIM9</accession>
<sequence length="130" mass="14737">MQEVWHGLLFCCEGPCGGSGDIMCLAAGATFEEMIEALIAAGIKGHSSLEGYDPEYVPHPDLENAFEEDCDWDAEVAVWSVNSLRELKHRKEYCRDGNWFLLEIDYEEGKDYDLGNIQVIYRKDNIGELK</sequence>
<evidence type="ECO:0000313" key="1">
    <source>
        <dbReference type="EMBL" id="KKR00211.1"/>
    </source>
</evidence>
<organism evidence="1 2">
    <name type="scientific">Candidatus Woesebacteria bacterium GW2011_GWB1_39_12</name>
    <dbReference type="NCBI Taxonomy" id="1618574"/>
    <lineage>
        <taxon>Bacteria</taxon>
        <taxon>Candidatus Woeseibacteriota</taxon>
    </lineage>
</organism>
<reference evidence="1 2" key="1">
    <citation type="journal article" date="2015" name="Nature">
        <title>rRNA introns, odd ribosomes, and small enigmatic genomes across a large radiation of phyla.</title>
        <authorList>
            <person name="Brown C.T."/>
            <person name="Hug L.A."/>
            <person name="Thomas B.C."/>
            <person name="Sharon I."/>
            <person name="Castelle C.J."/>
            <person name="Singh A."/>
            <person name="Wilkins M.J."/>
            <person name="Williams K.H."/>
            <person name="Banfield J.F."/>
        </authorList>
    </citation>
    <scope>NUCLEOTIDE SEQUENCE [LARGE SCALE GENOMIC DNA]</scope>
</reference>
<dbReference type="AlphaFoldDB" id="A0A0G0MIM9"/>
<dbReference type="EMBL" id="LBWB01000015">
    <property type="protein sequence ID" value="KKR00211.1"/>
    <property type="molecule type" value="Genomic_DNA"/>
</dbReference>
<dbReference type="Proteomes" id="UP000033881">
    <property type="component" value="Unassembled WGS sequence"/>
</dbReference>
<name>A0A0G0MIM9_9BACT</name>
<proteinExistence type="predicted"/>
<evidence type="ECO:0000313" key="2">
    <source>
        <dbReference type="Proteomes" id="UP000033881"/>
    </source>
</evidence>
<comment type="caution">
    <text evidence="1">The sequence shown here is derived from an EMBL/GenBank/DDBJ whole genome shotgun (WGS) entry which is preliminary data.</text>
</comment>
<dbReference type="STRING" id="1618574.UT24_C0015G0019"/>
<protein>
    <submittedName>
        <fullName evidence="1">Uncharacterized protein</fullName>
    </submittedName>
</protein>